<evidence type="ECO:0000256" key="1">
    <source>
        <dbReference type="ARBA" id="ARBA00022729"/>
    </source>
</evidence>
<feature type="chain" id="PRO_5046629620" evidence="3">
    <location>
        <begin position="33"/>
        <end position="566"/>
    </location>
</feature>
<evidence type="ECO:0000256" key="2">
    <source>
        <dbReference type="SAM" id="MobiDB-lite"/>
    </source>
</evidence>
<feature type="region of interest" description="Disordered" evidence="2">
    <location>
        <begin position="30"/>
        <end position="50"/>
    </location>
</feature>
<dbReference type="EMBL" id="JAWJZF010000412">
    <property type="protein sequence ID" value="MDX2294893.1"/>
    <property type="molecule type" value="Genomic_DNA"/>
</dbReference>
<protein>
    <submittedName>
        <fullName evidence="4">VCBS repeat-containing protein</fullName>
    </submittedName>
</protein>
<dbReference type="Proteomes" id="UP001278571">
    <property type="component" value="Unassembled WGS sequence"/>
</dbReference>
<gene>
    <name evidence="4" type="ORF">R2363_22250</name>
</gene>
<dbReference type="PANTHER" id="PTHR44103:SF1">
    <property type="entry name" value="PROPROTEIN CONVERTASE P"/>
    <property type="match status" value="1"/>
</dbReference>
<comment type="caution">
    <text evidence="4">The sequence shown here is derived from an EMBL/GenBank/DDBJ whole genome shotgun (WGS) entry which is preliminary data.</text>
</comment>
<evidence type="ECO:0000313" key="4">
    <source>
        <dbReference type="EMBL" id="MDX2294893.1"/>
    </source>
</evidence>
<dbReference type="Pfam" id="PF13517">
    <property type="entry name" value="FG-GAP_3"/>
    <property type="match status" value="2"/>
</dbReference>
<dbReference type="SUPFAM" id="SSF69318">
    <property type="entry name" value="Integrin alpha N-terminal domain"/>
    <property type="match status" value="2"/>
</dbReference>
<evidence type="ECO:0000256" key="3">
    <source>
        <dbReference type="SAM" id="SignalP"/>
    </source>
</evidence>
<sequence length="566" mass="59024">MRTAFSGRARRVAACTALALSVGMLLATPASAGSPVPRPSAEKPAVSSEVPKRALLPAAEGRAGAAAAGALDPLLSDVDGDGYEDTLLRSINGKVYAATTQDHGYDGAFQLGGRGTEVAKDLIPVGNQYGGTGPEVLVLSENGTMMMYEDASYGGSYSETRVGTGWQIYNKVVSPGDVNGDGRADVLARTPAGELYLYLGTGHRTGPLSTRKRIGGGWGVYDQVVGVGDNTGDGVADVYARDFTGRLWFYAGTGDLSHPFSTRRYIGQGWGTYNQLVPAGHGRLGARDNAGTVYTYTSRGGGILSPRVKSSDTGGWSGVAQFANAGSVPTTGKEGIIARSNGGTLYWYTNTTRGVLFPRQQYSQEGAWAGAALTHLSSLDPDGESEFAEVYQGGLYVDNTLIGWGWGAYNALVGPGDLSGDGRGDLLARDRNGVLYLYKGNGLGSAFSSRIRVGDGWSAYNKLLGAGDYTGDGRTDLLARSKAGDLYLYAGTGRASAPFKGRVKIGGGWGGYKHLVAAGDLNADGKADLLAGTYGGALYRYTNTTPGTFAPRAHLGTGFQVYNLMG</sequence>
<keyword evidence="5" id="KW-1185">Reference proteome</keyword>
<keyword evidence="1 3" id="KW-0732">Signal</keyword>
<dbReference type="RefSeq" id="WP_319011165.1">
    <property type="nucleotide sequence ID" value="NZ_JAWJZF010000412.1"/>
</dbReference>
<dbReference type="InterPro" id="IPR028994">
    <property type="entry name" value="Integrin_alpha_N"/>
</dbReference>
<evidence type="ECO:0000313" key="5">
    <source>
        <dbReference type="Proteomes" id="UP001278571"/>
    </source>
</evidence>
<accession>A0ABU4KAW9</accession>
<reference evidence="4 5" key="1">
    <citation type="submission" date="2023-10" db="EMBL/GenBank/DDBJ databases">
        <authorList>
            <person name="Wang X.X."/>
        </authorList>
    </citation>
    <scope>NUCLEOTIDE SEQUENCE [LARGE SCALE GENOMIC DNA]</scope>
    <source>
        <strain evidence="4 5">NBRC 12816</strain>
    </source>
</reference>
<name>A0ABU4KAW9_9ACTN</name>
<feature type="signal peptide" evidence="3">
    <location>
        <begin position="1"/>
        <end position="32"/>
    </location>
</feature>
<proteinExistence type="predicted"/>
<dbReference type="InterPro" id="IPR013517">
    <property type="entry name" value="FG-GAP"/>
</dbReference>
<dbReference type="Gene3D" id="2.115.10.10">
    <property type="entry name" value="Tachylectin 2"/>
    <property type="match status" value="2"/>
</dbReference>
<dbReference type="PANTHER" id="PTHR44103">
    <property type="entry name" value="PROPROTEIN CONVERTASE P"/>
    <property type="match status" value="1"/>
</dbReference>
<organism evidence="4 5">
    <name type="scientific">Streptomyces roseolus</name>
    <dbReference type="NCBI Taxonomy" id="67358"/>
    <lineage>
        <taxon>Bacteria</taxon>
        <taxon>Bacillati</taxon>
        <taxon>Actinomycetota</taxon>
        <taxon>Actinomycetes</taxon>
        <taxon>Kitasatosporales</taxon>
        <taxon>Streptomycetaceae</taxon>
        <taxon>Streptomyces</taxon>
    </lineage>
</organism>